<keyword evidence="10 20" id="KW-0378">Hydrolase</keyword>
<keyword evidence="24" id="KW-1185">Reference proteome</keyword>
<dbReference type="InterPro" id="IPR018114">
    <property type="entry name" value="TRYPSIN_HIS"/>
</dbReference>
<evidence type="ECO:0000256" key="3">
    <source>
        <dbReference type="ARBA" id="ARBA00008075"/>
    </source>
</evidence>
<keyword evidence="5" id="KW-0964">Secreted</keyword>
<keyword evidence="4" id="KW-0678">Repressor</keyword>
<evidence type="ECO:0000256" key="15">
    <source>
        <dbReference type="ARBA" id="ARBA00023163"/>
    </source>
</evidence>
<keyword evidence="7 20" id="KW-0645">Protease</keyword>
<keyword evidence="9" id="KW-0677">Repeat</keyword>
<dbReference type="GO" id="GO:0005634">
    <property type="term" value="C:nucleus"/>
    <property type="evidence" value="ECO:0007669"/>
    <property type="project" value="UniProtKB-SubCell"/>
</dbReference>
<dbReference type="Pfam" id="PF00089">
    <property type="entry name" value="Trypsin"/>
    <property type="match status" value="1"/>
</dbReference>
<dbReference type="SMART" id="SM00020">
    <property type="entry name" value="Tryp_SPc"/>
    <property type="match status" value="1"/>
</dbReference>
<evidence type="ECO:0000256" key="8">
    <source>
        <dbReference type="ARBA" id="ARBA00022729"/>
    </source>
</evidence>
<accession>A0A9N8KSY1</accession>
<organism evidence="23 24">
    <name type="scientific">Chrysodeixis includens</name>
    <name type="common">Soybean looper</name>
    <name type="synonym">Pseudoplusia includens</name>
    <dbReference type="NCBI Taxonomy" id="689277"/>
    <lineage>
        <taxon>Eukaryota</taxon>
        <taxon>Metazoa</taxon>
        <taxon>Ecdysozoa</taxon>
        <taxon>Arthropoda</taxon>
        <taxon>Hexapoda</taxon>
        <taxon>Insecta</taxon>
        <taxon>Pterygota</taxon>
        <taxon>Neoptera</taxon>
        <taxon>Endopterygota</taxon>
        <taxon>Lepidoptera</taxon>
        <taxon>Glossata</taxon>
        <taxon>Ditrysia</taxon>
        <taxon>Noctuoidea</taxon>
        <taxon>Noctuidae</taxon>
        <taxon>Plusiinae</taxon>
        <taxon>Chrysodeixis</taxon>
    </lineage>
</organism>
<dbReference type="EMBL" id="LR824015">
    <property type="protein sequence ID" value="CAD0200507.1"/>
    <property type="molecule type" value="Genomic_DNA"/>
</dbReference>
<evidence type="ECO:0000256" key="11">
    <source>
        <dbReference type="ARBA" id="ARBA00022825"/>
    </source>
</evidence>
<gene>
    <name evidence="23" type="ORF">CINC_LOCUS2192</name>
</gene>
<dbReference type="PROSITE" id="PS00678">
    <property type="entry name" value="WD_REPEATS_1"/>
    <property type="match status" value="1"/>
</dbReference>
<evidence type="ECO:0000256" key="2">
    <source>
        <dbReference type="ARBA" id="ARBA00004613"/>
    </source>
</evidence>
<dbReference type="CDD" id="cd00190">
    <property type="entry name" value="Tryp_SPc"/>
    <property type="match status" value="1"/>
</dbReference>
<evidence type="ECO:0000256" key="18">
    <source>
        <dbReference type="ARBA" id="ARBA00076259"/>
    </source>
</evidence>
<dbReference type="PROSITE" id="PS50082">
    <property type="entry name" value="WD_REPEATS_2"/>
    <property type="match status" value="2"/>
</dbReference>
<evidence type="ECO:0000256" key="1">
    <source>
        <dbReference type="ARBA" id="ARBA00004123"/>
    </source>
</evidence>
<dbReference type="GO" id="GO:0006508">
    <property type="term" value="P:proteolysis"/>
    <property type="evidence" value="ECO:0007669"/>
    <property type="project" value="UniProtKB-KW"/>
</dbReference>
<dbReference type="InterPro" id="IPR051243">
    <property type="entry name" value="PcG_WD-repeat"/>
</dbReference>
<evidence type="ECO:0000256" key="7">
    <source>
        <dbReference type="ARBA" id="ARBA00022670"/>
    </source>
</evidence>
<dbReference type="InterPro" id="IPR001254">
    <property type="entry name" value="Trypsin_dom"/>
</dbReference>
<evidence type="ECO:0000313" key="24">
    <source>
        <dbReference type="Proteomes" id="UP001154114"/>
    </source>
</evidence>
<dbReference type="AlphaFoldDB" id="A0A9N8KSY1"/>
<protein>
    <recommendedName>
        <fullName evidence="17">Polycomb protein esc</fullName>
    </recommendedName>
    <alternativeName>
        <fullName evidence="18">Protein extra sex combs</fullName>
    </alternativeName>
</protein>
<feature type="region of interest" description="Disordered" evidence="21">
    <location>
        <begin position="282"/>
        <end position="330"/>
    </location>
</feature>
<keyword evidence="12" id="KW-0805">Transcription regulation</keyword>
<dbReference type="Pfam" id="PF00400">
    <property type="entry name" value="WD40"/>
    <property type="match status" value="3"/>
</dbReference>
<dbReference type="InterPro" id="IPR009003">
    <property type="entry name" value="Peptidase_S1_PA"/>
</dbReference>
<sequence>MDDPTWIIKDFRQLTFNSQRIGWKNTGVQPQPNCSGACGVARGARVVGGEAVTPGEFPWLAALKRDGKVICGATVVARDHLITATHCVHGIEASRLSVLVGEYDVNSSRTDGFPVLHVVQHPDFNRYTYDYDIAVLRLAEPLPDKLYRPACLPDAEDLDEGENAIVTGWGSTVEKGPSSNIPFKASVKIWDQEDCSGAGYGRRKVTPRMLCANALDRDACTGDSGGPLLLPQPYFTLVGIVSWGRGCARPGYPGVYARVGRFLPWLRVALRHACTCQPPAYDNEADDTSSVESTSNTDNTSRSETPTNSRVKKRRRGKKKTTKQVKPPYKFNAKEDHGQPLFGCQFNHHLGEGEPQVFAVVGSNRVSIYECPDSGGFKFLQCYADPDVDETFYTCAWSYEEETNLPLLAVAGSRGIVRVFQPSTQTCIKHYIGHGHAINEVKFHPRDPNLLLSASKDHALRLWNIHTDVCIAIFGGVEGHRDEVLSADFDLKGERIMSCGMDHSLKLWRLDKPSMHEAIKQSYSFNPHRALRPFNSLKEHFPDFSTRDIHRNYVDCVRWMGDLILSKSCENAIICWKPGRLEDTELRPGDNCVTMVHRFDYKECEIWFIRFAVDYSQRVIALGNQCGKTMVWELGNVAGGSRVSQLVHPRCVAAVRQVTLSRNGKILLTCCDDGTIWRWDRVNNGSI</sequence>
<comment type="subcellular location">
    <subcellularLocation>
        <location evidence="1">Nucleus</location>
    </subcellularLocation>
    <subcellularLocation>
        <location evidence="2">Secreted</location>
    </subcellularLocation>
</comment>
<evidence type="ECO:0000256" key="4">
    <source>
        <dbReference type="ARBA" id="ARBA00022491"/>
    </source>
</evidence>
<dbReference type="PANTHER" id="PTHR10253">
    <property type="entry name" value="POLYCOMB PROTEIN"/>
    <property type="match status" value="1"/>
</dbReference>
<proteinExistence type="inferred from homology"/>
<dbReference type="GO" id="GO:0005576">
    <property type="term" value="C:extracellular region"/>
    <property type="evidence" value="ECO:0007669"/>
    <property type="project" value="UniProtKB-SubCell"/>
</dbReference>
<evidence type="ECO:0000259" key="22">
    <source>
        <dbReference type="PROSITE" id="PS50240"/>
    </source>
</evidence>
<evidence type="ECO:0000256" key="20">
    <source>
        <dbReference type="RuleBase" id="RU363034"/>
    </source>
</evidence>
<name>A0A9N8KSY1_CHRIL</name>
<evidence type="ECO:0000256" key="13">
    <source>
        <dbReference type="ARBA" id="ARBA00023145"/>
    </source>
</evidence>
<dbReference type="InterPro" id="IPR019775">
    <property type="entry name" value="WD40_repeat_CS"/>
</dbReference>
<evidence type="ECO:0000256" key="17">
    <source>
        <dbReference type="ARBA" id="ARBA00072179"/>
    </source>
</evidence>
<keyword evidence="16" id="KW-0539">Nucleus</keyword>
<keyword evidence="8" id="KW-0732">Signal</keyword>
<evidence type="ECO:0000256" key="6">
    <source>
        <dbReference type="ARBA" id="ARBA00022574"/>
    </source>
</evidence>
<evidence type="ECO:0000256" key="16">
    <source>
        <dbReference type="ARBA" id="ARBA00023242"/>
    </source>
</evidence>
<evidence type="ECO:0000256" key="14">
    <source>
        <dbReference type="ARBA" id="ARBA00023157"/>
    </source>
</evidence>
<evidence type="ECO:0000256" key="9">
    <source>
        <dbReference type="ARBA" id="ARBA00022737"/>
    </source>
</evidence>
<feature type="domain" description="Peptidase S1" evidence="22">
    <location>
        <begin position="46"/>
        <end position="271"/>
    </location>
</feature>
<feature type="compositionally biased region" description="Basic residues" evidence="21">
    <location>
        <begin position="310"/>
        <end position="323"/>
    </location>
</feature>
<dbReference type="InterPro" id="IPR015943">
    <property type="entry name" value="WD40/YVTN_repeat-like_dom_sf"/>
</dbReference>
<keyword evidence="15" id="KW-0804">Transcription</keyword>
<feature type="repeat" description="WD" evidence="19">
    <location>
        <begin position="477"/>
        <end position="518"/>
    </location>
</feature>
<comment type="similarity">
    <text evidence="3">Belongs to the WD repeat ESC family.</text>
</comment>
<evidence type="ECO:0000256" key="5">
    <source>
        <dbReference type="ARBA" id="ARBA00022525"/>
    </source>
</evidence>
<dbReference type="SUPFAM" id="SSF50494">
    <property type="entry name" value="Trypsin-like serine proteases"/>
    <property type="match status" value="1"/>
</dbReference>
<evidence type="ECO:0000256" key="12">
    <source>
        <dbReference type="ARBA" id="ARBA00023015"/>
    </source>
</evidence>
<dbReference type="InterPro" id="IPR033116">
    <property type="entry name" value="TRYPSIN_SER"/>
</dbReference>
<dbReference type="PROSITE" id="PS00135">
    <property type="entry name" value="TRYPSIN_SER"/>
    <property type="match status" value="1"/>
</dbReference>
<dbReference type="PROSITE" id="PS00134">
    <property type="entry name" value="TRYPSIN_HIS"/>
    <property type="match status" value="1"/>
</dbReference>
<dbReference type="Proteomes" id="UP001154114">
    <property type="component" value="Chromosome 12"/>
</dbReference>
<dbReference type="Gene3D" id="2.130.10.10">
    <property type="entry name" value="YVTN repeat-like/Quinoprotein amine dehydrogenase"/>
    <property type="match status" value="1"/>
</dbReference>
<feature type="compositionally biased region" description="Polar residues" evidence="21">
    <location>
        <begin position="290"/>
        <end position="309"/>
    </location>
</feature>
<dbReference type="SUPFAM" id="SSF50978">
    <property type="entry name" value="WD40 repeat-like"/>
    <property type="match status" value="1"/>
</dbReference>
<dbReference type="InterPro" id="IPR036322">
    <property type="entry name" value="WD40_repeat_dom_sf"/>
</dbReference>
<evidence type="ECO:0000313" key="23">
    <source>
        <dbReference type="EMBL" id="CAD0200507.1"/>
    </source>
</evidence>
<evidence type="ECO:0000256" key="10">
    <source>
        <dbReference type="ARBA" id="ARBA00022801"/>
    </source>
</evidence>
<keyword evidence="11 20" id="KW-0720">Serine protease</keyword>
<dbReference type="InterPro" id="IPR043504">
    <property type="entry name" value="Peptidase_S1_PA_chymotrypsin"/>
</dbReference>
<keyword evidence="14" id="KW-1015">Disulfide bond</keyword>
<dbReference type="PROSITE" id="PS50294">
    <property type="entry name" value="WD_REPEATS_REGION"/>
    <property type="match status" value="2"/>
</dbReference>
<dbReference type="FunFam" id="2.40.10.10:FF:000146">
    <property type="entry name" value="Serine protease 53"/>
    <property type="match status" value="1"/>
</dbReference>
<dbReference type="FunFam" id="2.130.10.10:FF:000056">
    <property type="entry name" value="Polycomb protein eed"/>
    <property type="match status" value="1"/>
</dbReference>
<reference evidence="23" key="1">
    <citation type="submission" date="2021-12" db="EMBL/GenBank/DDBJ databases">
        <authorList>
            <person name="King R."/>
        </authorList>
    </citation>
    <scope>NUCLEOTIDE SEQUENCE</scope>
</reference>
<feature type="repeat" description="WD" evidence="19">
    <location>
        <begin position="431"/>
        <end position="473"/>
    </location>
</feature>
<dbReference type="OrthoDB" id="7318948at2759"/>
<dbReference type="Gene3D" id="2.40.10.10">
    <property type="entry name" value="Trypsin-like serine proteases"/>
    <property type="match status" value="1"/>
</dbReference>
<dbReference type="PRINTS" id="PR00722">
    <property type="entry name" value="CHYMOTRYPSIN"/>
</dbReference>
<dbReference type="GO" id="GO:0004252">
    <property type="term" value="F:serine-type endopeptidase activity"/>
    <property type="evidence" value="ECO:0007669"/>
    <property type="project" value="InterPro"/>
</dbReference>
<dbReference type="InterPro" id="IPR001680">
    <property type="entry name" value="WD40_rpt"/>
</dbReference>
<keyword evidence="13" id="KW-0865">Zymogen</keyword>
<dbReference type="SMART" id="SM00320">
    <property type="entry name" value="WD40"/>
    <property type="match status" value="4"/>
</dbReference>
<evidence type="ECO:0000256" key="21">
    <source>
        <dbReference type="SAM" id="MobiDB-lite"/>
    </source>
</evidence>
<keyword evidence="6 19" id="KW-0853">WD repeat</keyword>
<dbReference type="PROSITE" id="PS50240">
    <property type="entry name" value="TRYPSIN_DOM"/>
    <property type="match status" value="1"/>
</dbReference>
<evidence type="ECO:0000256" key="19">
    <source>
        <dbReference type="PROSITE-ProRule" id="PRU00221"/>
    </source>
</evidence>
<dbReference type="InterPro" id="IPR001314">
    <property type="entry name" value="Peptidase_S1A"/>
</dbReference>